<dbReference type="PROSITE" id="PS51257">
    <property type="entry name" value="PROKAR_LIPOPROTEIN"/>
    <property type="match status" value="1"/>
</dbReference>
<proteinExistence type="predicted"/>
<reference evidence="3 4" key="1">
    <citation type="submission" date="2018-11" db="EMBL/GenBank/DDBJ databases">
        <title>Proposal to divide the Flavobacteriaceae and reorganize its genera based on Amino Acid Identity values calculated from whole genome sequences.</title>
        <authorList>
            <person name="Nicholson A.C."/>
            <person name="Gulvik C.A."/>
            <person name="Whitney A.M."/>
            <person name="Humrighouse B.W."/>
            <person name="Bell M."/>
            <person name="Holmes B."/>
            <person name="Steigerwalt A.G."/>
            <person name="Villarma A."/>
            <person name="Sheth M."/>
            <person name="Batra D."/>
            <person name="Pryor J."/>
            <person name="Bernardet J.-F."/>
            <person name="Hugo C."/>
            <person name="Kampfer P."/>
            <person name="Newman J."/>
            <person name="McQuiston J.R."/>
        </authorList>
    </citation>
    <scope>NUCLEOTIDE SEQUENCE [LARGE SCALE GENOMIC DNA]</scope>
    <source>
        <strain evidence="1 3">G0207</strain>
        <strain evidence="2 4">H5143</strain>
    </source>
</reference>
<dbReference type="EMBL" id="CP033912">
    <property type="protein sequence ID" value="AZA96549.1"/>
    <property type="molecule type" value="Genomic_DNA"/>
</dbReference>
<keyword evidence="4" id="KW-1185">Reference proteome</keyword>
<evidence type="ECO:0000313" key="1">
    <source>
        <dbReference type="EMBL" id="AZA87989.1"/>
    </source>
</evidence>
<dbReference type="AlphaFoldDB" id="A0AAD0YFQ0"/>
<evidence type="ECO:0000313" key="2">
    <source>
        <dbReference type="EMBL" id="AZA96549.1"/>
    </source>
</evidence>
<dbReference type="Proteomes" id="UP000281741">
    <property type="component" value="Chromosome"/>
</dbReference>
<dbReference type="EMBL" id="CP033915">
    <property type="protein sequence ID" value="AZA87989.1"/>
    <property type="molecule type" value="Genomic_DNA"/>
</dbReference>
<organism evidence="1 3">
    <name type="scientific">Chryseobacterium shandongense</name>
    <dbReference type="NCBI Taxonomy" id="1493872"/>
    <lineage>
        <taxon>Bacteria</taxon>
        <taxon>Pseudomonadati</taxon>
        <taxon>Bacteroidota</taxon>
        <taxon>Flavobacteriia</taxon>
        <taxon>Flavobacteriales</taxon>
        <taxon>Weeksellaceae</taxon>
        <taxon>Chryseobacterium group</taxon>
        <taxon>Chryseobacterium</taxon>
    </lineage>
</organism>
<sequence>MKKFLTFLAVTALIISCSKKETTSVSGETDSTKIVDSINAARTKINDSIKSTNQFKNFTGPHKLTHNSIKGSGTISFEKIDGEKDHYNVSGQLKSGKNALEIKGFIAVVSDKHMNFTGTILQSISGNENGKPDVRKGTKTFMSKDGGKTYRLQDMVNGSGFVDHIDIHF</sequence>
<protein>
    <recommendedName>
        <fullName evidence="5">Lipoprotein</fullName>
    </recommendedName>
</protein>
<evidence type="ECO:0008006" key="5">
    <source>
        <dbReference type="Google" id="ProtNLM"/>
    </source>
</evidence>
<name>A0AAD0YFQ0_9FLAO</name>
<gene>
    <name evidence="1" type="ORF">EG349_14865</name>
    <name evidence="2" type="ORF">EG353_13645</name>
</gene>
<dbReference type="Proteomes" id="UP000274073">
    <property type="component" value="Chromosome"/>
</dbReference>
<dbReference type="RefSeq" id="WP_123854967.1">
    <property type="nucleotide sequence ID" value="NZ_CP033912.1"/>
</dbReference>
<evidence type="ECO:0000313" key="4">
    <source>
        <dbReference type="Proteomes" id="UP000281741"/>
    </source>
</evidence>
<accession>A0AAD0YFQ0</accession>
<evidence type="ECO:0000313" key="3">
    <source>
        <dbReference type="Proteomes" id="UP000274073"/>
    </source>
</evidence>